<evidence type="ECO:0000259" key="5">
    <source>
        <dbReference type="Pfam" id="PF17802"/>
    </source>
</evidence>
<evidence type="ECO:0000313" key="6">
    <source>
        <dbReference type="EMBL" id="HJA71849.1"/>
    </source>
</evidence>
<dbReference type="SUPFAM" id="SSF49478">
    <property type="entry name" value="Cna protein B-type domain"/>
    <property type="match status" value="1"/>
</dbReference>
<evidence type="ECO:0000313" key="7">
    <source>
        <dbReference type="Proteomes" id="UP000823900"/>
    </source>
</evidence>
<dbReference type="InterPro" id="IPR013783">
    <property type="entry name" value="Ig-like_fold"/>
</dbReference>
<dbReference type="PANTHER" id="PTHR36108">
    <property type="entry name" value="COLOSSIN-B-RELATED"/>
    <property type="match status" value="1"/>
</dbReference>
<feature type="domain" description="SpaA-like prealbumin fold" evidence="5">
    <location>
        <begin position="2535"/>
        <end position="2586"/>
    </location>
</feature>
<dbReference type="InterPro" id="IPR041033">
    <property type="entry name" value="SpaA_PFL_dom_1"/>
</dbReference>
<keyword evidence="3" id="KW-0732">Signal</keyword>
<dbReference type="Proteomes" id="UP000823900">
    <property type="component" value="Unassembled WGS sequence"/>
</dbReference>
<dbReference type="PANTHER" id="PTHR36108:SF13">
    <property type="entry name" value="COLOSSIN-B-RELATED"/>
    <property type="match status" value="1"/>
</dbReference>
<proteinExistence type="inferred from homology"/>
<evidence type="ECO:0000256" key="1">
    <source>
        <dbReference type="ARBA" id="ARBA00007257"/>
    </source>
</evidence>
<feature type="compositionally biased region" description="Acidic residues" evidence="4">
    <location>
        <begin position="214"/>
        <end position="225"/>
    </location>
</feature>
<comment type="caution">
    <text evidence="6">The sequence shown here is derived from an EMBL/GenBank/DDBJ whole genome shotgun (WGS) entry which is preliminary data.</text>
</comment>
<accession>A0A9D2HK02</accession>
<dbReference type="Gene3D" id="2.60.40.10">
    <property type="entry name" value="Immunoglobulins"/>
    <property type="match status" value="7"/>
</dbReference>
<reference evidence="6" key="1">
    <citation type="journal article" date="2021" name="PeerJ">
        <title>Extensive microbial diversity within the chicken gut microbiome revealed by metagenomics and culture.</title>
        <authorList>
            <person name="Gilroy R."/>
            <person name="Ravi A."/>
            <person name="Getino M."/>
            <person name="Pursley I."/>
            <person name="Horton D.L."/>
            <person name="Alikhan N.F."/>
            <person name="Baker D."/>
            <person name="Gharbi K."/>
            <person name="Hall N."/>
            <person name="Watson M."/>
            <person name="Adriaenssens E.M."/>
            <person name="Foster-Nyarko E."/>
            <person name="Jarju S."/>
            <person name="Secka A."/>
            <person name="Antonio M."/>
            <person name="Oren A."/>
            <person name="Chaudhuri R.R."/>
            <person name="La Ragione R."/>
            <person name="Hildebrand F."/>
            <person name="Pallen M.J."/>
        </authorList>
    </citation>
    <scope>NUCLEOTIDE SEQUENCE</scope>
    <source>
        <strain evidence="6">CHK178-16964</strain>
    </source>
</reference>
<gene>
    <name evidence="6" type="ORF">IAA07_09795</name>
</gene>
<keyword evidence="2" id="KW-0964">Secreted</keyword>
<evidence type="ECO:0000256" key="3">
    <source>
        <dbReference type="ARBA" id="ARBA00022729"/>
    </source>
</evidence>
<feature type="compositionally biased region" description="Low complexity" evidence="4">
    <location>
        <begin position="226"/>
        <end position="236"/>
    </location>
</feature>
<feature type="non-terminal residue" evidence="6">
    <location>
        <position position="3604"/>
    </location>
</feature>
<dbReference type="Pfam" id="PF17802">
    <property type="entry name" value="SpaA"/>
    <property type="match status" value="6"/>
</dbReference>
<feature type="compositionally biased region" description="Polar residues" evidence="4">
    <location>
        <begin position="1574"/>
        <end position="1585"/>
    </location>
</feature>
<protein>
    <recommendedName>
        <fullName evidence="5">SpaA-like prealbumin fold domain-containing protein</fullName>
    </recommendedName>
</protein>
<evidence type="ECO:0000256" key="2">
    <source>
        <dbReference type="ARBA" id="ARBA00022525"/>
    </source>
</evidence>
<feature type="domain" description="SpaA-like prealbumin fold" evidence="5">
    <location>
        <begin position="1749"/>
        <end position="1838"/>
    </location>
</feature>
<dbReference type="EMBL" id="DWZA01000088">
    <property type="protein sequence ID" value="HJA71849.1"/>
    <property type="molecule type" value="Genomic_DNA"/>
</dbReference>
<feature type="compositionally biased region" description="Acidic residues" evidence="4">
    <location>
        <begin position="253"/>
        <end position="303"/>
    </location>
</feature>
<reference evidence="6" key="2">
    <citation type="submission" date="2021-04" db="EMBL/GenBank/DDBJ databases">
        <authorList>
            <person name="Gilroy R."/>
        </authorList>
    </citation>
    <scope>NUCLEOTIDE SEQUENCE</scope>
    <source>
        <strain evidence="6">CHK178-16964</strain>
    </source>
</reference>
<feature type="compositionally biased region" description="Acidic residues" evidence="4">
    <location>
        <begin position="310"/>
        <end position="352"/>
    </location>
</feature>
<evidence type="ECO:0000256" key="4">
    <source>
        <dbReference type="SAM" id="MobiDB-lite"/>
    </source>
</evidence>
<sequence length="3604" mass="396865">MLREFRRKIAGFLVVTMLVGQILQGQTLTSFAALADRATPSETPSETEYVDGKILLQIEEDDIGSAIRRGKNGADALKKDLIPFTGDAREGVYRTLREAMDGRVLVRQERLGGENSSCMYLISVDKSEDNAKLPERIDVIVVNADFDHDYEFLVQITGDEIDVVEANVSRYDVDYEIDETEEEETVTVPANGLVYDGASDDTEVIVPDVVVDTEPSDEVTEDAADTADTAADVTETPGGETSDAADTVTGESAAEEETGLEEESEDQISEDGAVSDEEVSEDIAADSETAAEEDTEIEDEEQSDPTGGITEEDSSQEETVTEDSEALQDEEEEEAEEVSEEAAEEEASDEETLTVGQIRITRHEAPIVAAPGDGEIIDEEILDEDEEIPDEEIVDEEILDEDEEIIDEEILDEDVQDDDEDGLTDFFRYTGVVMSDGEDEEILNEMSIEPVSDPEELTEDDILALLGEKASDDSQIMTMEEATKSSLAKRMFSRAKKTQVIGYNLTASGGITVLSARTGEAISDVYEYADSIFVNNPDGNYEILDAGVSVSNESGASGEIKRGEGLTFTINLTPMPAPVFGSEVGVSSDTIYDTIRDVTLSLRLPKDIILRDFNNANGSYDSSKDMIPDGDYNLHVIHCADITNLSANRSFTISGYVDGNGSEGIGDTLTFEVGDCKIEGTVDILDKVGKGNPEGYKEFYTIRSEVSGNTYSYTTTTDDQWGITKELITQSDGSVYDIVEEDGQDLIKLTYQINVGLVSGTTAEGEVSLAAPGDAAYQGTGRVPFDSFAITDTMSSTVKKDGEDVPVELVAYKIVNSAADTENPIPGTGSALTISGEDAYNTQGYKGENAFEVADEAPYYTSYQVEAYYEYDPYVVNFWDEAAQNDGKFPIENTAELRYTLLGGQEESSSAEADTGVLFIKDVGPINITKMIQIPQSMNNEYINVPYDEEWGQEFGGYAKFQIQRKNVDGSYSIYNNAYIEITDGDGNKVYNPLMNGEPWINPSLDVSDGGKPVTGTNGTITIWVEPGEYRITEIDVPDDTKLPDEATEDVTVEPNADPEDPEEATFVNPTEGIGGIYFKKQGDDGKLLSGAEFGIWESGSSTEGEPITTAVSDENGLVEFYPLTAGTSYVIKELKAPSGYVLDNEERLVTVQENKMTPVNNEGVVVNEKNEVTLTIQKQVQVVKDGTEKVVPISDYKDSIADFNNAFTIERKLATEQDTAWTAVSLSGASTFSLDGNGEIVKNVERYQLDSNGEITGTWQYRAVEKVPEGYESKTVENFQDYDKTTRTVTTTGYSKNDGGKDSDIFITVRNIPQGQLKLVKSDRSFDSSTGAPSSPLSKGKTFWLYREDGTGTYERVYVTGADGTSVGEWITNGSGAISVIGLDMYDTNGDPIKYYWYESGAAEGTLLFGGDSAADVNKTVVNASIDVNNDGTPDTVRLVGPFEANSYLEATATTAYATNQSQEFPLWIAKIDGMRDTTIGGAKFQIYEITDQAISDTPINATATPVDGNHQSAVMLEVGKKYAVKETTTPAGYYPYAGSGGKDYIEVDLTKAQITPETKADKTTEFALGDNGNPTGNKITFENNPMPELKLEKKVYSKGEWSGLGTVSSETKDGVVFDIYGPGTAAAADKPEDVSASITVEDSIYYWLDTISSGGSEISLNEGTYYLKERWNYDDRTVNPDLYKENDPTLEASGDNLELVKIDGNTYWKVDLTDPGKDYTTTVTTATIGNYKNEGAVSLKKFHAWSDSSGNDVLQGGAQFTLQQWTENEGVGTWTNVSGKTNITAANGTLIFDNVPIYDENGQLIRYRIVEAKAPAGFDVDDNTFEFTLSKDGMITTGTDSLGQTGQIAFYDNPLISLTVRKYGKDLWEDNFYDSYYELSGIHLALLHVNEEGNVVPVLDATGNPIVKTTSRDLAQVTFEGLYVDETYYIAEVYQPVFSPDEAYSMEGDPLIDEELGSHTLEDAKTALKGWTPVPQDVFEGKYYYQKFTEADITNDEREARDYSYILDDMVNTKGWFQFEIDKVSNTYATVIEEEDYEPDNPDHFSVVNEDGTVTYYEKSSIPLDEYPEDHPIRHPNGARFELYAQDVSDFQDENGNWKTISFPEDPAALEHVGTYESGTLLDESGEPIDGQLRTEILTDSTKIYWLVETREPIGGYMIVPGQDKFAFLPESSVEDIPHDGCQIYPYQGETNEIEIENYKLTGPGNQYYSALKLNKWLETKDEDGNISYTPLGNVRFELKLKDYDFVLSELITGLENEAGAEDPTASAMSGYFEKESLTDDITEYLINEEGMDPEIAKETAEGLFTQTSDGEYALECQLVETYAPQKVEMAQSAYDVTLEFKAVSEIDPESGFIYNEQYYWTEDGDGERLINRLRNRYPVTIHKYGYQATSEVLDALEAQSEVSADVILKEMLDDGTLPGAETLSDIRFLLQRLNEETGQWENYVYDVGQSQAEAGYFTIQDGGSYTFELGLAQGDYRIAEKTSKTGYYNMYPGGTLADAPYKYFTVGSQGADVYLFNPALVDLEVTKTAFEDADEVSLEGVSFTLTGTGANNTHAASITDDGNTTVRFTNLQPGTYTLTESSTTNTDVTSEYFEDYYTPERTITLGYERVSAGENIFTLQKIEGALSADNTNGLTLSSLTFSNPRTGGLQLTKTDAETEDPLEGATFSYSFAKFRETDFTKTGDGKVQLKSIDELKQVSESELSGLAYSNVSTFTTDANGEATAKNLTPGWYKIVETAAPEGYTLDATPIYVAVTGDMAAETEGGEYNYVEFTPASMTNKEEVLVKANKLTDFGELDLTDEQKKDYLPDKITFEIYQGASAASATITGAKVEFIPSDFTEENVSTALKELSDELAQLPTDDSVHYYLKEDLTFNSHSGENWFLLSANATSDGITEELKLPGEDDEKLIQIDVGDFFRNKNDVSISVTNKIGMAQIEIQKVNSNNPTEGLAGAEFAVYKSVDSTTGQPVGNPVATGTTDENGVAVFNVWLDDLTDNETQTFYIQETKAPSYYVLNDAVHEIEVSPGQRVSYSSPAYKESLTFENVPGIDINLTKYQDTYEAIFGDPEYGEPSNQTMNKDATFDLYVRKIGSGEPWTKVSAGEGITIEPATGEVNGDGHVFWKNLPIEGLEYAIYEHELTSGDYEAYELESVYMTDSDGEPTGDALEKIEYAQTRDSEDDDETEEKTLFVLGDGETLMSRGQEYRFAAFNKPPQKITLVKQAVEDDPADSWPRARFEIYEVIDGTVSKEPIKTVETGTNYTHDDDGNRQTTTEVSLKDGTYYIKETEALTGGYAIVKNDSRVIWERTITVPNEENNYRYVFKNLKTEETLEIDKEVQNDEPLESLWWTDEQTLSFDIALKVTNTLPLKSFIFEDTGLTMIGENNTDLDGTYSHEKYSVQKIRIPVPSADNAWILDEETGKEYDVASPSEITAQVSLIGFGGSEPIDVITAEVSEAAGTDGYWEIDVPQYTQEKVKSFTVKYWDANLREASEGKYSLGHDFEPGTLQADFAVYRQEYDPDPVTGDEPEQVVSIRNDANAVMTFDRYDNKGEVTADASERQDVDTAAAVQPPKVPTINVSKEVSQEGASGAIVVDKGSTLTYTLT</sequence>
<feature type="region of interest" description="Disordered" evidence="4">
    <location>
        <begin position="213"/>
        <end position="359"/>
    </location>
</feature>
<feature type="domain" description="SpaA-like prealbumin fold" evidence="5">
    <location>
        <begin position="2937"/>
        <end position="3029"/>
    </location>
</feature>
<feature type="domain" description="SpaA-like prealbumin fold" evidence="5">
    <location>
        <begin position="2651"/>
        <end position="2762"/>
    </location>
</feature>
<comment type="similarity">
    <text evidence="1">Belongs to the serine-aspartate repeat-containing protein (SDr) family.</text>
</comment>
<feature type="domain" description="SpaA-like prealbumin fold" evidence="5">
    <location>
        <begin position="1077"/>
        <end position="1158"/>
    </location>
</feature>
<feature type="domain" description="SpaA-like prealbumin fold" evidence="5">
    <location>
        <begin position="1470"/>
        <end position="1536"/>
    </location>
</feature>
<name>A0A9D2HK02_9FIRM</name>
<organism evidence="6 7">
    <name type="scientific">Candidatus Lachnoclostridium stercoravium</name>
    <dbReference type="NCBI Taxonomy" id="2838633"/>
    <lineage>
        <taxon>Bacteria</taxon>
        <taxon>Bacillati</taxon>
        <taxon>Bacillota</taxon>
        <taxon>Clostridia</taxon>
        <taxon>Lachnospirales</taxon>
        <taxon>Lachnospiraceae</taxon>
    </lineage>
</organism>
<feature type="region of interest" description="Disordered" evidence="4">
    <location>
        <begin position="1566"/>
        <end position="1585"/>
    </location>
</feature>